<keyword evidence="3 4" id="KW-0418">Kinase</keyword>
<comment type="caution">
    <text evidence="6">The sequence shown here is derived from an EMBL/GenBank/DDBJ whole genome shotgun (WGS) entry which is preliminary data.</text>
</comment>
<dbReference type="STRING" id="448386.A0A2V3IZ18"/>
<evidence type="ECO:0000259" key="5">
    <source>
        <dbReference type="Pfam" id="PF00294"/>
    </source>
</evidence>
<evidence type="ECO:0000313" key="7">
    <source>
        <dbReference type="Proteomes" id="UP000247409"/>
    </source>
</evidence>
<reference evidence="6 7" key="1">
    <citation type="journal article" date="2018" name="Mol. Biol. Evol.">
        <title>Analysis of the draft genome of the red seaweed Gracilariopsis chorda provides insights into genome size evolution in Rhodophyta.</title>
        <authorList>
            <person name="Lee J."/>
            <person name="Yang E.C."/>
            <person name="Graf L."/>
            <person name="Yang J.H."/>
            <person name="Qiu H."/>
            <person name="Zel Zion U."/>
            <person name="Chan C.X."/>
            <person name="Stephens T.G."/>
            <person name="Weber A.P.M."/>
            <person name="Boo G.H."/>
            <person name="Boo S.M."/>
            <person name="Kim K.M."/>
            <person name="Shin Y."/>
            <person name="Jung M."/>
            <person name="Lee S.J."/>
            <person name="Yim H.S."/>
            <person name="Lee J.H."/>
            <person name="Bhattacharya D."/>
            <person name="Yoon H.S."/>
        </authorList>
    </citation>
    <scope>NUCLEOTIDE SEQUENCE [LARGE SCALE GENOMIC DNA]</scope>
    <source>
        <strain evidence="6 7">SKKU-2015</strain>
        <tissue evidence="6">Whole body</tissue>
    </source>
</reference>
<evidence type="ECO:0000256" key="3">
    <source>
        <dbReference type="ARBA" id="ARBA00022777"/>
    </source>
</evidence>
<dbReference type="PROSITE" id="PS00584">
    <property type="entry name" value="PFKB_KINASES_2"/>
    <property type="match status" value="1"/>
</dbReference>
<name>A0A2V3IZ18_9FLOR</name>
<sequence>MTSAGAPPPVAIPLFLTNSRVLSLGLAAVDLLARVPAFPRPDEKIRTTALDVLGGGNAANTLTALRRLGVPCALASKLGDDMYGRVALRELQADGIDTRFVRVCPYVNTTFTYVIVDNAHNTRTCISTPASEDLFESDIDHSMLDGVQLLLLDGRHTLAAVRLAQLAKQREIPILLDIERERPHIRQLLSYADYVITNSMYPQVFAPDAKQPSQALQQLLEYCDARFVISTRGASGSVLVRENTARKKGFSPSLKVHSCSFVDAESKREYEVIECAAWPVEQIVDSTGAGDAFIAGVAYGVLTDMDLEGMLSLGAYIAATKLSGVGSRSALPRREDIGEHLLGGFPALSD</sequence>
<dbReference type="PRINTS" id="PR00990">
    <property type="entry name" value="RIBOKINASE"/>
</dbReference>
<keyword evidence="2 4" id="KW-0808">Transferase</keyword>
<dbReference type="PANTHER" id="PTHR42774:SF3">
    <property type="entry name" value="KETOHEXOKINASE"/>
    <property type="match status" value="1"/>
</dbReference>
<comment type="similarity">
    <text evidence="1 4">Belongs to the carbohydrate kinase PfkB family.</text>
</comment>
<dbReference type="SUPFAM" id="SSF53613">
    <property type="entry name" value="Ribokinase-like"/>
    <property type="match status" value="1"/>
</dbReference>
<dbReference type="InterPro" id="IPR052562">
    <property type="entry name" value="Ketohexokinase-related"/>
</dbReference>
<evidence type="ECO:0000256" key="1">
    <source>
        <dbReference type="ARBA" id="ARBA00010688"/>
    </source>
</evidence>
<dbReference type="Gene3D" id="3.40.1190.20">
    <property type="match status" value="1"/>
</dbReference>
<protein>
    <submittedName>
        <fullName evidence="6">Ribokinase</fullName>
    </submittedName>
</protein>
<dbReference type="InterPro" id="IPR011611">
    <property type="entry name" value="PfkB_dom"/>
</dbReference>
<evidence type="ECO:0000256" key="4">
    <source>
        <dbReference type="RuleBase" id="RU003704"/>
    </source>
</evidence>
<gene>
    <name evidence="6" type="ORF">BWQ96_02928</name>
</gene>
<dbReference type="EMBL" id="NBIV01000026">
    <property type="protein sequence ID" value="PXF47315.1"/>
    <property type="molecule type" value="Genomic_DNA"/>
</dbReference>
<keyword evidence="7" id="KW-1185">Reference proteome</keyword>
<dbReference type="InterPro" id="IPR002139">
    <property type="entry name" value="Ribo/fructo_kinase"/>
</dbReference>
<feature type="domain" description="Carbohydrate kinase PfkB" evidence="5">
    <location>
        <begin position="20"/>
        <end position="332"/>
    </location>
</feature>
<dbReference type="GO" id="GO:0016301">
    <property type="term" value="F:kinase activity"/>
    <property type="evidence" value="ECO:0007669"/>
    <property type="project" value="UniProtKB-KW"/>
</dbReference>
<evidence type="ECO:0000313" key="6">
    <source>
        <dbReference type="EMBL" id="PXF47315.1"/>
    </source>
</evidence>
<dbReference type="Proteomes" id="UP000247409">
    <property type="component" value="Unassembled WGS sequence"/>
</dbReference>
<dbReference type="InterPro" id="IPR002173">
    <property type="entry name" value="Carboh/pur_kinase_PfkB_CS"/>
</dbReference>
<organism evidence="6 7">
    <name type="scientific">Gracilariopsis chorda</name>
    <dbReference type="NCBI Taxonomy" id="448386"/>
    <lineage>
        <taxon>Eukaryota</taxon>
        <taxon>Rhodophyta</taxon>
        <taxon>Florideophyceae</taxon>
        <taxon>Rhodymeniophycidae</taxon>
        <taxon>Gracilariales</taxon>
        <taxon>Gracilariaceae</taxon>
        <taxon>Gracilariopsis</taxon>
    </lineage>
</organism>
<dbReference type="PANTHER" id="PTHR42774">
    <property type="entry name" value="PHOSPHOTRANSFERASE SYSTEM TRANSPORT PROTEIN"/>
    <property type="match status" value="1"/>
</dbReference>
<dbReference type="InterPro" id="IPR029056">
    <property type="entry name" value="Ribokinase-like"/>
</dbReference>
<dbReference type="AlphaFoldDB" id="A0A2V3IZ18"/>
<evidence type="ECO:0000256" key="2">
    <source>
        <dbReference type="ARBA" id="ARBA00022679"/>
    </source>
</evidence>
<proteinExistence type="inferred from homology"/>
<dbReference type="Pfam" id="PF00294">
    <property type="entry name" value="PfkB"/>
    <property type="match status" value="1"/>
</dbReference>
<dbReference type="OrthoDB" id="204058at2759"/>
<accession>A0A2V3IZ18</accession>